<dbReference type="RefSeq" id="WP_049713058.1">
    <property type="nucleotide sequence ID" value="NZ_CP011507.1"/>
</dbReference>
<reference evidence="3" key="2">
    <citation type="submission" date="2015-05" db="EMBL/GenBank/DDBJ databases">
        <authorList>
            <person name="Swarnkar M.K."/>
            <person name="Vyas P."/>
            <person name="Rahi P."/>
            <person name="Thakur R."/>
            <person name="Thakur N."/>
            <person name="Singh A.K."/>
            <person name="Gulati A."/>
        </authorList>
    </citation>
    <scope>NUCLEOTIDE SEQUENCE [LARGE SCALE GENOMIC DNA]</scope>
    <source>
        <strain evidence="3">745</strain>
    </source>
</reference>
<dbReference type="EMBL" id="CP011507">
    <property type="protein sequence ID" value="AKS09778.1"/>
    <property type="molecule type" value="Genomic_DNA"/>
</dbReference>
<dbReference type="CDD" id="cd05403">
    <property type="entry name" value="NT_KNTase_like"/>
    <property type="match status" value="1"/>
</dbReference>
<dbReference type="KEGG" id="ptv:AA957_27885"/>
<dbReference type="PROSITE" id="PS50152">
    <property type="entry name" value="25A_SYNTH_3"/>
    <property type="match status" value="1"/>
</dbReference>
<dbReference type="Proteomes" id="UP000036608">
    <property type="component" value="Chromosome"/>
</dbReference>
<dbReference type="Pfam" id="PF01909">
    <property type="entry name" value="NTP_transf_2"/>
    <property type="match status" value="1"/>
</dbReference>
<proteinExistence type="predicted"/>
<sequence>MSAAHSNGVDADGFILTLPEASVQSEFQPLLEEACTALSQEALGVQGIYLYGSVARGEAIPGVSDLDLTLVLREAPTSQVLERLEVIRRDLERRHSQVTKVDFDIGSRGEVMAAENRNSWGVWLKHHCRCVWGEDLALHVERFRPSVEIALAMNGDFEKVLTDYLTRIASADTELERLRWQREASRKLIRATHVFRSQDAATWPQTLEEHVALFVQGHPTMMVHVAFFLFEARNPSADGEKFSARLQAFLSWMVSQRA</sequence>
<evidence type="ECO:0000259" key="1">
    <source>
        <dbReference type="Pfam" id="PF01909"/>
    </source>
</evidence>
<accession>A0A0H5AHV7</accession>
<reference evidence="2 3" key="1">
    <citation type="journal article" date="2015" name="Genome Announc.">
        <title>Complete Genome Sequence of the Rhizobacterium Pseudomonas trivialis Strain IHBB745 with Multiple Plant Growth-Promoting Activities and Tolerance to Desiccation and Alkalinity.</title>
        <authorList>
            <person name="Gulati A."/>
            <person name="Swarnkar M.K."/>
            <person name="Vyas P."/>
            <person name="Rahi P."/>
            <person name="Thakur R."/>
            <person name="Thakur N."/>
            <person name="Singh A.K."/>
        </authorList>
    </citation>
    <scope>NUCLEOTIDE SEQUENCE [LARGE SCALE GENOMIC DNA]</scope>
    <source>
        <strain evidence="3">745</strain>
    </source>
</reference>
<dbReference type="SUPFAM" id="SSF81301">
    <property type="entry name" value="Nucleotidyltransferase"/>
    <property type="match status" value="1"/>
</dbReference>
<organism evidence="2 3">
    <name type="scientific">Pseudomonas trivialis</name>
    <dbReference type="NCBI Taxonomy" id="200450"/>
    <lineage>
        <taxon>Bacteria</taxon>
        <taxon>Pseudomonadati</taxon>
        <taxon>Pseudomonadota</taxon>
        <taxon>Gammaproteobacteria</taxon>
        <taxon>Pseudomonadales</taxon>
        <taxon>Pseudomonadaceae</taxon>
        <taxon>Pseudomonas</taxon>
    </lineage>
</organism>
<name>A0A0H5AHV7_9PSED</name>
<dbReference type="PATRIC" id="fig|200450.3.peg.5728"/>
<dbReference type="InterPro" id="IPR043519">
    <property type="entry name" value="NT_sf"/>
</dbReference>
<dbReference type="InterPro" id="IPR002934">
    <property type="entry name" value="Polymerase_NTP_transf_dom"/>
</dbReference>
<dbReference type="OrthoDB" id="3422944at2"/>
<protein>
    <submittedName>
        <fullName evidence="2">DNA polymerase III subunit beta</fullName>
    </submittedName>
</protein>
<evidence type="ECO:0000313" key="2">
    <source>
        <dbReference type="EMBL" id="AKS09778.1"/>
    </source>
</evidence>
<dbReference type="Gene3D" id="3.30.460.10">
    <property type="entry name" value="Beta Polymerase, domain 2"/>
    <property type="match status" value="1"/>
</dbReference>
<feature type="domain" description="Polymerase nucleotidyl transferase" evidence="1">
    <location>
        <begin position="36"/>
        <end position="86"/>
    </location>
</feature>
<gene>
    <name evidence="2" type="ORF">AA957_27885</name>
</gene>
<evidence type="ECO:0000313" key="3">
    <source>
        <dbReference type="Proteomes" id="UP000036608"/>
    </source>
</evidence>
<dbReference type="GO" id="GO:0016779">
    <property type="term" value="F:nucleotidyltransferase activity"/>
    <property type="evidence" value="ECO:0007669"/>
    <property type="project" value="InterPro"/>
</dbReference>
<dbReference type="AlphaFoldDB" id="A0A0H5AHV7"/>